<sequence length="517" mass="58417">MLFINFHSTEANIMKITILILSTLIYSVHNYNVLMVSPMVSPSHFILANALGRGLIEAGHQVTIVSPYEDKNPLKGYKDVVLTGLAEETKVSPFELGNINPFIISGFMNFVGNKITNAVLNHKNFKKLISSNEKFDVIIVQNFKTDALNILQCHYNAPLIVFSVAGATFWVNPMVGSPLEPSYYPDFFLNYDSNMNLWQRTVNSVLLLSNYITKHLYFMPQQKKLMSEHFPKCTDQDAAFYNASLVFLITHESANQPIPLVPNMINIGGHHVKPAKELPKDLKVFMDKAKEGVVYFSLGSNVDPAQMAPETQKAIVNALGKLKQKVLWKYNGNIPNLPKNVQLGKWFPQADLLAHPNLKLFITHGGLLSTLETVYHGVPILALPVYADQKMNAAKAEQAGYGLNLPILEITEDKLINALHELLTNPKYRENAKIRSSLFHDRPMKPLDLAVYWTEFVVRHKGAQHLRVAAMDLRWYQYLLLDVIAVVTIFIFSVFTVLYLLCVKLCCSKQNKKTKKE</sequence>
<dbReference type="EC" id="2.4.1.17" evidence="5"/>
<dbReference type="EMBL" id="OU898278">
    <property type="protein sequence ID" value="CAG9831119.1"/>
    <property type="molecule type" value="Genomic_DNA"/>
</dbReference>
<evidence type="ECO:0000256" key="3">
    <source>
        <dbReference type="ARBA" id="ARBA00022679"/>
    </source>
</evidence>
<evidence type="ECO:0000256" key="5">
    <source>
        <dbReference type="RuleBase" id="RU362059"/>
    </source>
</evidence>
<dbReference type="AlphaFoldDB" id="A0A9N9XA74"/>
<evidence type="ECO:0000256" key="1">
    <source>
        <dbReference type="ARBA" id="ARBA00009995"/>
    </source>
</evidence>
<evidence type="ECO:0000313" key="7">
    <source>
        <dbReference type="Proteomes" id="UP001153709"/>
    </source>
</evidence>
<comment type="subcellular location">
    <subcellularLocation>
        <location evidence="5">Membrane</location>
        <topology evidence="5">Single-pass membrane protein</topology>
    </subcellularLocation>
</comment>
<keyword evidence="5" id="KW-0812">Transmembrane</keyword>
<dbReference type="Pfam" id="PF00201">
    <property type="entry name" value="UDPGT"/>
    <property type="match status" value="1"/>
</dbReference>
<proteinExistence type="inferred from homology"/>
<dbReference type="InterPro" id="IPR002213">
    <property type="entry name" value="UDP_glucos_trans"/>
</dbReference>
<dbReference type="CDD" id="cd03784">
    <property type="entry name" value="GT1_Gtf-like"/>
    <property type="match status" value="1"/>
</dbReference>
<keyword evidence="5" id="KW-0472">Membrane</keyword>
<organism evidence="6 7">
    <name type="scientific">Diabrotica balteata</name>
    <name type="common">Banded cucumber beetle</name>
    <dbReference type="NCBI Taxonomy" id="107213"/>
    <lineage>
        <taxon>Eukaryota</taxon>
        <taxon>Metazoa</taxon>
        <taxon>Ecdysozoa</taxon>
        <taxon>Arthropoda</taxon>
        <taxon>Hexapoda</taxon>
        <taxon>Insecta</taxon>
        <taxon>Pterygota</taxon>
        <taxon>Neoptera</taxon>
        <taxon>Endopterygota</taxon>
        <taxon>Coleoptera</taxon>
        <taxon>Polyphaga</taxon>
        <taxon>Cucujiformia</taxon>
        <taxon>Chrysomeloidea</taxon>
        <taxon>Chrysomelidae</taxon>
        <taxon>Galerucinae</taxon>
        <taxon>Diabroticina</taxon>
        <taxon>Diabroticites</taxon>
        <taxon>Diabrotica</taxon>
    </lineage>
</organism>
<dbReference type="Proteomes" id="UP001153709">
    <property type="component" value="Chromosome 3"/>
</dbReference>
<dbReference type="Gene3D" id="3.40.50.2000">
    <property type="entry name" value="Glycogen Phosphorylase B"/>
    <property type="match status" value="2"/>
</dbReference>
<accession>A0A9N9XA74</accession>
<dbReference type="InterPro" id="IPR050271">
    <property type="entry name" value="UDP-glycosyltransferase"/>
</dbReference>
<comment type="similarity">
    <text evidence="1 4">Belongs to the UDP-glycosyltransferase family.</text>
</comment>
<keyword evidence="5" id="KW-1133">Transmembrane helix</keyword>
<dbReference type="GO" id="GO:0016020">
    <property type="term" value="C:membrane"/>
    <property type="evidence" value="ECO:0007669"/>
    <property type="project" value="UniProtKB-SubCell"/>
</dbReference>
<evidence type="ECO:0000313" key="6">
    <source>
        <dbReference type="EMBL" id="CAG9831119.1"/>
    </source>
</evidence>
<dbReference type="SUPFAM" id="SSF53756">
    <property type="entry name" value="UDP-Glycosyltransferase/glycogen phosphorylase"/>
    <property type="match status" value="1"/>
</dbReference>
<dbReference type="FunFam" id="3.40.50.2000:FF:000050">
    <property type="entry name" value="UDP-glucuronosyltransferase"/>
    <property type="match status" value="1"/>
</dbReference>
<gene>
    <name evidence="6" type="ORF">DIABBA_LOCUS4747</name>
</gene>
<dbReference type="PANTHER" id="PTHR48043">
    <property type="entry name" value="EG:EG0003.4 PROTEIN-RELATED"/>
    <property type="match status" value="1"/>
</dbReference>
<reference evidence="6" key="1">
    <citation type="submission" date="2022-01" db="EMBL/GenBank/DDBJ databases">
        <authorList>
            <person name="King R."/>
        </authorList>
    </citation>
    <scope>NUCLEOTIDE SEQUENCE</scope>
</reference>
<evidence type="ECO:0000256" key="2">
    <source>
        <dbReference type="ARBA" id="ARBA00022676"/>
    </source>
</evidence>
<evidence type="ECO:0000256" key="4">
    <source>
        <dbReference type="RuleBase" id="RU003718"/>
    </source>
</evidence>
<feature type="transmembrane region" description="Helical" evidence="5">
    <location>
        <begin position="475"/>
        <end position="503"/>
    </location>
</feature>
<dbReference type="PANTHER" id="PTHR48043:SF159">
    <property type="entry name" value="EG:EG0003.4 PROTEIN-RELATED"/>
    <property type="match status" value="1"/>
</dbReference>
<name>A0A9N9XA74_DIABA</name>
<comment type="catalytic activity">
    <reaction evidence="5">
        <text>glucuronate acceptor + UDP-alpha-D-glucuronate = acceptor beta-D-glucuronoside + UDP + H(+)</text>
        <dbReference type="Rhea" id="RHEA:21032"/>
        <dbReference type="ChEBI" id="CHEBI:15378"/>
        <dbReference type="ChEBI" id="CHEBI:58052"/>
        <dbReference type="ChEBI" id="CHEBI:58223"/>
        <dbReference type="ChEBI" id="CHEBI:132367"/>
        <dbReference type="ChEBI" id="CHEBI:132368"/>
        <dbReference type="EC" id="2.4.1.17"/>
    </reaction>
</comment>
<dbReference type="OrthoDB" id="5835829at2759"/>
<keyword evidence="7" id="KW-1185">Reference proteome</keyword>
<dbReference type="PROSITE" id="PS00375">
    <property type="entry name" value="UDPGT"/>
    <property type="match status" value="1"/>
</dbReference>
<dbReference type="GO" id="GO:0015020">
    <property type="term" value="F:glucuronosyltransferase activity"/>
    <property type="evidence" value="ECO:0007669"/>
    <property type="project" value="UniProtKB-EC"/>
</dbReference>
<protein>
    <recommendedName>
        <fullName evidence="5">UDP-glucuronosyltransferase</fullName>
        <ecNumber evidence="5">2.4.1.17</ecNumber>
    </recommendedName>
</protein>
<dbReference type="InterPro" id="IPR035595">
    <property type="entry name" value="UDP_glycos_trans_CS"/>
</dbReference>
<keyword evidence="3 4" id="KW-0808">Transferase</keyword>
<keyword evidence="2 4" id="KW-0328">Glycosyltransferase</keyword>